<evidence type="ECO:0000313" key="1">
    <source>
        <dbReference type="EMBL" id="CAF4295692.1"/>
    </source>
</evidence>
<sequence length="57" mass="6189">ATTSEPSTTFVLQAPVPVRLVNKSSGVSVGNWMNEIVDNYSTNFDQAVDNISRLTNC</sequence>
<dbReference type="AlphaFoldDB" id="A0A820HML6"/>
<proteinExistence type="predicted"/>
<dbReference type="EMBL" id="CAJOBF010010736">
    <property type="protein sequence ID" value="CAF4295692.1"/>
    <property type="molecule type" value="Genomic_DNA"/>
</dbReference>
<protein>
    <submittedName>
        <fullName evidence="1">Uncharacterized protein</fullName>
    </submittedName>
</protein>
<comment type="caution">
    <text evidence="1">The sequence shown here is derived from an EMBL/GenBank/DDBJ whole genome shotgun (WGS) entry which is preliminary data.</text>
</comment>
<evidence type="ECO:0000313" key="2">
    <source>
        <dbReference type="Proteomes" id="UP000663842"/>
    </source>
</evidence>
<feature type="non-terminal residue" evidence="1">
    <location>
        <position position="1"/>
    </location>
</feature>
<reference evidence="1" key="1">
    <citation type="submission" date="2021-02" db="EMBL/GenBank/DDBJ databases">
        <authorList>
            <person name="Nowell W R."/>
        </authorList>
    </citation>
    <scope>NUCLEOTIDE SEQUENCE</scope>
</reference>
<name>A0A820HML6_9BILA</name>
<gene>
    <name evidence="1" type="ORF">UXM345_LOCUS33128</name>
</gene>
<accession>A0A820HML6</accession>
<organism evidence="1 2">
    <name type="scientific">Rotaria magnacalcarata</name>
    <dbReference type="NCBI Taxonomy" id="392030"/>
    <lineage>
        <taxon>Eukaryota</taxon>
        <taxon>Metazoa</taxon>
        <taxon>Spiralia</taxon>
        <taxon>Gnathifera</taxon>
        <taxon>Rotifera</taxon>
        <taxon>Eurotatoria</taxon>
        <taxon>Bdelloidea</taxon>
        <taxon>Philodinida</taxon>
        <taxon>Philodinidae</taxon>
        <taxon>Rotaria</taxon>
    </lineage>
</organism>
<dbReference type="Proteomes" id="UP000663842">
    <property type="component" value="Unassembled WGS sequence"/>
</dbReference>